<comment type="caution">
    <text evidence="1">The sequence shown here is derived from an EMBL/GenBank/DDBJ whole genome shotgun (WGS) entry which is preliminary data.</text>
</comment>
<dbReference type="PANTHER" id="PTHR43737">
    <property type="entry name" value="BLL7424 PROTEIN"/>
    <property type="match status" value="1"/>
</dbReference>
<accession>A0ABS5G5R5</accession>
<reference evidence="2" key="1">
    <citation type="journal article" date="2021" name="ISME J.">
        <title>Evolutionary origin and ecological implication of a unique nif island in free-living Bradyrhizobium lineages.</title>
        <authorList>
            <person name="Tao J."/>
        </authorList>
    </citation>
    <scope>NUCLEOTIDE SEQUENCE [LARGE SCALE GENOMIC DNA]</scope>
    <source>
        <strain evidence="2">SZCCT0094</strain>
    </source>
</reference>
<organism evidence="1 2">
    <name type="scientific">Bradyrhizobium denitrificans</name>
    <dbReference type="NCBI Taxonomy" id="2734912"/>
    <lineage>
        <taxon>Bacteria</taxon>
        <taxon>Pseudomonadati</taxon>
        <taxon>Pseudomonadota</taxon>
        <taxon>Alphaproteobacteria</taxon>
        <taxon>Hyphomicrobiales</taxon>
        <taxon>Nitrobacteraceae</taxon>
        <taxon>Bradyrhizobium</taxon>
    </lineage>
</organism>
<proteinExistence type="predicted"/>
<evidence type="ECO:0000313" key="2">
    <source>
        <dbReference type="Proteomes" id="UP001314635"/>
    </source>
</evidence>
<protein>
    <submittedName>
        <fullName evidence="1">DUF1501 domain-containing protein</fullName>
    </submittedName>
</protein>
<dbReference type="InterPro" id="IPR010869">
    <property type="entry name" value="DUF1501"/>
</dbReference>
<dbReference type="Pfam" id="PF07394">
    <property type="entry name" value="DUF1501"/>
    <property type="match status" value="1"/>
</dbReference>
<dbReference type="RefSeq" id="WP_172239332.1">
    <property type="nucleotide sequence ID" value="NZ_JABFDP010000022.1"/>
</dbReference>
<dbReference type="Proteomes" id="UP001314635">
    <property type="component" value="Unassembled WGS sequence"/>
</dbReference>
<dbReference type="PANTHER" id="PTHR43737:SF1">
    <property type="entry name" value="DUF1501 DOMAIN-CONTAINING PROTEIN"/>
    <property type="match status" value="1"/>
</dbReference>
<gene>
    <name evidence="1" type="ORF">JQ619_12865</name>
</gene>
<keyword evidence="2" id="KW-1185">Reference proteome</keyword>
<sequence>MTMEQIRTTLLSSRRHVLLAGASFAAWAYLPKFARAADQRDPRLIVVILRGALDGLATVAPIGDPDYAGLHGAIALTADGPHPALPLDAFFALHPSMPEFGRMYRDQQAAVIHAVATPYRERSHFDGQDVLESGFAGPGRVQSGWLNRALEALPRGVRVSSALAVGPTAPLVLRGAAPTVGWAPVTLPQADDDTAMRLVELYTHRDPALAAALSQGLKLEKVAFGDDMKPKPGGNQIAAMRQVARGAAKLMAADDGPRIAALAFDGWDTHANEGGAVGRLAQLLSGLDGALAEFESGLGARWRDTVVVVATEFGRTAKINGTQGTDHGTGTIALLAGGAVKGGRVIAEWPTLKTASLYQGRDLAPTTDLRAVFKGVLADHLGLGERALGESVFPDSAAVKPIKGLVA</sequence>
<name>A0ABS5G5R5_9BRAD</name>
<dbReference type="EMBL" id="JAFCLK010000010">
    <property type="protein sequence ID" value="MBR1136662.1"/>
    <property type="molecule type" value="Genomic_DNA"/>
</dbReference>
<evidence type="ECO:0000313" key="1">
    <source>
        <dbReference type="EMBL" id="MBR1136662.1"/>
    </source>
</evidence>